<name>A0A5J4JAJ0_9BACI</name>
<organism evidence="1 2">
    <name type="scientific">Weizmannia acidilactici</name>
    <dbReference type="NCBI Taxonomy" id="2607726"/>
    <lineage>
        <taxon>Bacteria</taxon>
        <taxon>Bacillati</taxon>
        <taxon>Bacillota</taxon>
        <taxon>Bacilli</taxon>
        <taxon>Bacillales</taxon>
        <taxon>Bacillaceae</taxon>
        <taxon>Heyndrickxia</taxon>
    </lineage>
</organism>
<accession>A0A5J4JAJ0</accession>
<keyword evidence="2" id="KW-1185">Reference proteome</keyword>
<protein>
    <recommendedName>
        <fullName evidence="3">Fur-regulated basic protein FbpA</fullName>
    </recommendedName>
</protein>
<proteinExistence type="predicted"/>
<dbReference type="RefSeq" id="WP_151697887.1">
    <property type="nucleotide sequence ID" value="NZ_BKZP01000023.1"/>
</dbReference>
<evidence type="ECO:0000313" key="2">
    <source>
        <dbReference type="Proteomes" id="UP000391919"/>
    </source>
</evidence>
<evidence type="ECO:0008006" key="3">
    <source>
        <dbReference type="Google" id="ProtNLM"/>
    </source>
</evidence>
<dbReference type="EMBL" id="BKZQ01000002">
    <property type="protein sequence ID" value="GER68933.1"/>
    <property type="molecule type" value="Genomic_DNA"/>
</dbReference>
<dbReference type="Proteomes" id="UP000391919">
    <property type="component" value="Unassembled WGS sequence"/>
</dbReference>
<sequence length="54" mass="6694">MEMMTYSDMEERKNDYIEKLLEKGIYKVGKYQLYELPLLELQKIYHNSFENNIR</sequence>
<gene>
    <name evidence="1" type="ORF">BpJC7_02360</name>
</gene>
<evidence type="ECO:0000313" key="1">
    <source>
        <dbReference type="EMBL" id="GER68933.1"/>
    </source>
</evidence>
<dbReference type="AlphaFoldDB" id="A0A5J4JAJ0"/>
<comment type="caution">
    <text evidence="1">The sequence shown here is derived from an EMBL/GenBank/DDBJ whole genome shotgun (WGS) entry which is preliminary data.</text>
</comment>
<reference evidence="1 2" key="1">
    <citation type="submission" date="2019-09" db="EMBL/GenBank/DDBJ databases">
        <title>Draft genome sequence of Bacillus sp. JC-7.</title>
        <authorList>
            <person name="Tanaka N."/>
            <person name="Shiwa Y."/>
            <person name="Fujita N."/>
            <person name="Tanasupawat S."/>
        </authorList>
    </citation>
    <scope>NUCLEOTIDE SEQUENCE [LARGE SCALE GENOMIC DNA]</scope>
    <source>
        <strain evidence="1 2">JC-7</strain>
    </source>
</reference>
<dbReference type="Pfam" id="PF13076">
    <property type="entry name" value="Fur_reg_FbpA"/>
    <property type="match status" value="1"/>
</dbReference>
<dbReference type="InterPro" id="IPR025072">
    <property type="entry name" value="Fur_reg_FbpA"/>
</dbReference>